<dbReference type="PANTHER" id="PTHR12854:SF7">
    <property type="entry name" value="ATAXIN-2 HOMOLOG"/>
    <property type="match status" value="1"/>
</dbReference>
<dbReference type="InterPro" id="IPR009604">
    <property type="entry name" value="LsmAD_domain"/>
</dbReference>
<dbReference type="AlphaFoldDB" id="A0AAW2YVS1"/>
<dbReference type="GO" id="GO:0010494">
    <property type="term" value="C:cytoplasmic stress granule"/>
    <property type="evidence" value="ECO:0007669"/>
    <property type="project" value="TreeGrafter"/>
</dbReference>
<dbReference type="GO" id="GO:0003729">
    <property type="term" value="F:mRNA binding"/>
    <property type="evidence" value="ECO:0007669"/>
    <property type="project" value="TreeGrafter"/>
</dbReference>
<gene>
    <name evidence="3" type="ORF">AKO1_003181</name>
</gene>
<accession>A0AAW2YVS1</accession>
<feature type="region of interest" description="Disordered" evidence="1">
    <location>
        <begin position="1"/>
        <end position="66"/>
    </location>
</feature>
<dbReference type="EMBL" id="JAOPGA020000735">
    <property type="protein sequence ID" value="KAL0481210.1"/>
    <property type="molecule type" value="Genomic_DNA"/>
</dbReference>
<comment type="caution">
    <text evidence="3">The sequence shown here is derived from an EMBL/GenBank/DDBJ whole genome shotgun (WGS) entry which is preliminary data.</text>
</comment>
<feature type="domain" description="LsmAD" evidence="2">
    <location>
        <begin position="211"/>
        <end position="281"/>
    </location>
</feature>
<feature type="compositionally biased region" description="Polar residues" evidence="1">
    <location>
        <begin position="14"/>
        <end position="30"/>
    </location>
</feature>
<keyword evidence="4" id="KW-1185">Reference proteome</keyword>
<dbReference type="Proteomes" id="UP001431209">
    <property type="component" value="Unassembled WGS sequence"/>
</dbReference>
<organism evidence="3 4">
    <name type="scientific">Acrasis kona</name>
    <dbReference type="NCBI Taxonomy" id="1008807"/>
    <lineage>
        <taxon>Eukaryota</taxon>
        <taxon>Discoba</taxon>
        <taxon>Heterolobosea</taxon>
        <taxon>Tetramitia</taxon>
        <taxon>Eutetramitia</taxon>
        <taxon>Acrasidae</taxon>
        <taxon>Acrasis</taxon>
    </lineage>
</organism>
<dbReference type="InterPro" id="IPR045117">
    <property type="entry name" value="ATXN2-like"/>
</dbReference>
<dbReference type="SMART" id="SM01272">
    <property type="entry name" value="LsmAD"/>
    <property type="match status" value="1"/>
</dbReference>
<feature type="compositionally biased region" description="Low complexity" evidence="1">
    <location>
        <begin position="591"/>
        <end position="607"/>
    </location>
</feature>
<dbReference type="Pfam" id="PF06741">
    <property type="entry name" value="LsmAD"/>
    <property type="match status" value="1"/>
</dbReference>
<evidence type="ECO:0000313" key="4">
    <source>
        <dbReference type="Proteomes" id="UP001431209"/>
    </source>
</evidence>
<dbReference type="PANTHER" id="PTHR12854">
    <property type="entry name" value="ATAXIN 2-RELATED"/>
    <property type="match status" value="1"/>
</dbReference>
<feature type="region of interest" description="Disordered" evidence="1">
    <location>
        <begin position="331"/>
        <end position="387"/>
    </location>
</feature>
<feature type="compositionally biased region" description="Polar residues" evidence="1">
    <location>
        <begin position="365"/>
        <end position="387"/>
    </location>
</feature>
<feature type="compositionally biased region" description="Low complexity" evidence="1">
    <location>
        <begin position="499"/>
        <end position="511"/>
    </location>
</feature>
<feature type="compositionally biased region" description="Polar residues" evidence="1">
    <location>
        <begin position="331"/>
        <end position="341"/>
    </location>
</feature>
<dbReference type="GO" id="GO:0034063">
    <property type="term" value="P:stress granule assembly"/>
    <property type="evidence" value="ECO:0007669"/>
    <property type="project" value="TreeGrafter"/>
</dbReference>
<proteinExistence type="predicted"/>
<feature type="compositionally biased region" description="Low complexity" evidence="1">
    <location>
        <begin position="530"/>
        <end position="542"/>
    </location>
</feature>
<feature type="region of interest" description="Disordered" evidence="1">
    <location>
        <begin position="494"/>
        <end position="655"/>
    </location>
</feature>
<feature type="compositionally biased region" description="Low complexity" evidence="1">
    <location>
        <begin position="342"/>
        <end position="353"/>
    </location>
</feature>
<dbReference type="Pfam" id="PF14438">
    <property type="entry name" value="SM-ATX"/>
    <property type="match status" value="1"/>
</dbReference>
<feature type="compositionally biased region" description="Low complexity" evidence="1">
    <location>
        <begin position="31"/>
        <end position="56"/>
    </location>
</feature>
<feature type="region of interest" description="Disordered" evidence="1">
    <location>
        <begin position="263"/>
        <end position="310"/>
    </location>
</feature>
<protein>
    <submittedName>
        <fullName evidence="3">Ataxin-2</fullName>
    </submittedName>
</protein>
<feature type="compositionally biased region" description="Low complexity" evidence="1">
    <location>
        <begin position="570"/>
        <end position="583"/>
    </location>
</feature>
<dbReference type="InterPro" id="IPR025852">
    <property type="entry name" value="SM_dom_ATX"/>
</dbReference>
<name>A0AAW2YVS1_9EUKA</name>
<evidence type="ECO:0000256" key="1">
    <source>
        <dbReference type="SAM" id="MobiDB-lite"/>
    </source>
</evidence>
<evidence type="ECO:0000313" key="3">
    <source>
        <dbReference type="EMBL" id="KAL0481210.1"/>
    </source>
</evidence>
<evidence type="ECO:0000259" key="2">
    <source>
        <dbReference type="SMART" id="SM01272"/>
    </source>
</evidence>
<sequence>MNSSVNKTRGGPSPSAQPQKSKGAPGSQQIKKVNNNSGKVNSTEPRQQTQSTQQKPQKNKNNKESATQRTRITFLFLNLVGQLVQVQVHNGDVYEGIFSAVNFEENDSYSVAIKLARNIKKKGVDTTNDYIFGGKDIVQIHAVAVAFANEKERYRNESFMTDTEISRKEFRERELVPWKPSAVDAGVSIDDVDLNNGPRNWDQFAVNKEKFGVQTTWDESQYTTDLDRNSDFYKANASKAAQIALEIERGAANGNVHLMEERGHDTSNYTEEELYSSVLTQQQASREGKYVPPHAPQQQPPKSTSPITVPLTKPISLQDINQNLEQASANKNNNSAFTLAPSTSSSSSDNTTSENISKPPRPQLDISTRNARTSTNNSKVSTPVESPIDSISKNSLIRDRLRIRGGIGIGNRTNSPHGLNSPTMLASPLALSPSSPLVKGLALDPALPKVSDQLADELFNFKLNQSSGDSKSRNFELDSFRKFSKDMNVKVKSTQIEDANNVTNSATNAPAPTTPTPSILSMARRMKGKAAANADASSSATAKQPTRETEMTSDPNIHISTDKHAPHTPTPTVSTPSVSNNTTLEPTQAITPPSSTAPATTATATSAEKPKKSTLNPNAKSFVFNPKAKSFVPPAKKQTPPISEPPPSPPQQQQHFVPAPMYGPGPYPMYPMPFGMPYPMAPIPHHMGPPGIPVIHPGAGTSFHDKAGFSLPQNVDTSVSISEIYQKGITSQKNDPKMVPFVWPGGHQTSSYKDLVNHGQQELPQMGHPQGGFPGYLVGYQHPY</sequence>
<reference evidence="3 4" key="1">
    <citation type="submission" date="2024-03" db="EMBL/GenBank/DDBJ databases">
        <title>The Acrasis kona genome and developmental transcriptomes reveal deep origins of eukaryotic multicellular pathways.</title>
        <authorList>
            <person name="Sheikh S."/>
            <person name="Fu C.-J."/>
            <person name="Brown M.W."/>
            <person name="Baldauf S.L."/>
        </authorList>
    </citation>
    <scope>NUCLEOTIDE SEQUENCE [LARGE SCALE GENOMIC DNA]</scope>
    <source>
        <strain evidence="3 4">ATCC MYA-3509</strain>
    </source>
</reference>